<evidence type="ECO:0000313" key="5">
    <source>
        <dbReference type="EMBL" id="CCA84216.1"/>
    </source>
</evidence>
<evidence type="ECO:0000259" key="4">
    <source>
        <dbReference type="PROSITE" id="PS01124"/>
    </source>
</evidence>
<dbReference type="Pfam" id="PF12833">
    <property type="entry name" value="HTH_18"/>
    <property type="match status" value="1"/>
</dbReference>
<dbReference type="Gene3D" id="3.30.450.20">
    <property type="entry name" value="PAS domain"/>
    <property type="match status" value="1"/>
</dbReference>
<dbReference type="InterPro" id="IPR018060">
    <property type="entry name" value="HTH_AraC"/>
</dbReference>
<evidence type="ECO:0000256" key="2">
    <source>
        <dbReference type="ARBA" id="ARBA00023125"/>
    </source>
</evidence>
<organism evidence="5">
    <name type="scientific">Ralstonia syzygii R24</name>
    <dbReference type="NCBI Taxonomy" id="907261"/>
    <lineage>
        <taxon>Bacteria</taxon>
        <taxon>Pseudomonadati</taxon>
        <taxon>Pseudomonadota</taxon>
        <taxon>Betaproteobacteria</taxon>
        <taxon>Burkholderiales</taxon>
        <taxon>Burkholderiaceae</taxon>
        <taxon>Ralstonia</taxon>
        <taxon>Ralstonia solanacearum species complex</taxon>
    </lineage>
</organism>
<dbReference type="PROSITE" id="PS00041">
    <property type="entry name" value="HTH_ARAC_FAMILY_1"/>
    <property type="match status" value="1"/>
</dbReference>
<name>G2ZZB7_9RALS</name>
<proteinExistence type="predicted"/>
<reference evidence="5" key="2">
    <citation type="submission" date="2011-04" db="EMBL/GenBank/DDBJ databases">
        <authorList>
            <person name="Genoscope - CEA"/>
        </authorList>
    </citation>
    <scope>NUCLEOTIDE SEQUENCE</scope>
    <source>
        <strain evidence="5">R24</strain>
    </source>
</reference>
<keyword evidence="3" id="KW-0804">Transcription</keyword>
<keyword evidence="1" id="KW-0805">Transcription regulation</keyword>
<accession>G2ZZB7</accession>
<reference evidence="5" key="1">
    <citation type="journal article" date="2011" name="PLoS ONE">
        <title>Ralstonia syzygii, the Blood Disease Bacterium and some Asian R. solanacearum strains form a single genomic species despite divergent lifestyles.</title>
        <authorList>
            <person name="Remenant B."/>
            <person name="de Cambiaire J.C."/>
            <person name="Cellier G."/>
            <person name="Jacobs J.M."/>
            <person name="Mangenot S."/>
            <person name="Barbe V."/>
            <person name="Lajus A."/>
            <person name="Vallenet D."/>
            <person name="Medigue C."/>
            <person name="Fegan M."/>
            <person name="Allen C."/>
            <person name="Prior P."/>
        </authorList>
    </citation>
    <scope>NUCLEOTIDE SEQUENCE</scope>
    <source>
        <strain evidence="5">R24</strain>
    </source>
</reference>
<dbReference type="GO" id="GO:0003700">
    <property type="term" value="F:DNA-binding transcription factor activity"/>
    <property type="evidence" value="ECO:0007669"/>
    <property type="project" value="InterPro"/>
</dbReference>
<dbReference type="PANTHER" id="PTHR46796:SF13">
    <property type="entry name" value="HTH-TYPE TRANSCRIPTIONAL ACTIVATOR RHAS"/>
    <property type="match status" value="1"/>
</dbReference>
<dbReference type="InterPro" id="IPR050204">
    <property type="entry name" value="AraC_XylS_family_regulators"/>
</dbReference>
<dbReference type="Gene3D" id="1.10.10.60">
    <property type="entry name" value="Homeodomain-like"/>
    <property type="match status" value="2"/>
</dbReference>
<sequence>MLLEPVFDALPDVAFFVKDEQARYVMVNQTLAERCGKKEKRALLGKTAEEVLPARFGHVYTAQDKTLIAENRSLDDQLELHMYPSREPGWCMTRKLPIHDDHGRVIGLVGISRDLQAAEQTHPVYGRLAGVVQRIQDDFPQPLNLRELATMAQMSVAQLERYFHRIFHVTPRQMLLKARLDAATSLLATSDNVTTIAALCGYTDHSAFTRQFKAAIGLTPTQYRLHLLLGGQVRA</sequence>
<dbReference type="PRINTS" id="PR00032">
    <property type="entry name" value="HTHARAC"/>
</dbReference>
<gene>
    <name evidence="5" type="ORF">RALSY_10178</name>
</gene>
<dbReference type="PANTHER" id="PTHR46796">
    <property type="entry name" value="HTH-TYPE TRANSCRIPTIONAL ACTIVATOR RHAS-RELATED"/>
    <property type="match status" value="1"/>
</dbReference>
<dbReference type="SUPFAM" id="SSF55785">
    <property type="entry name" value="PYP-like sensor domain (PAS domain)"/>
    <property type="match status" value="1"/>
</dbReference>
<dbReference type="EMBL" id="FR854086">
    <property type="protein sequence ID" value="CCA84216.1"/>
    <property type="molecule type" value="Genomic_DNA"/>
</dbReference>
<dbReference type="InterPro" id="IPR035965">
    <property type="entry name" value="PAS-like_dom_sf"/>
</dbReference>
<dbReference type="Pfam" id="PF08448">
    <property type="entry name" value="PAS_4"/>
    <property type="match status" value="1"/>
</dbReference>
<dbReference type="AlphaFoldDB" id="G2ZZB7"/>
<feature type="domain" description="HTH araC/xylS-type" evidence="4">
    <location>
        <begin position="129"/>
        <end position="226"/>
    </location>
</feature>
<protein>
    <submittedName>
        <fullName evidence="5">Putative transcriptional regulator, AraC family</fullName>
    </submittedName>
</protein>
<dbReference type="PROSITE" id="PS01124">
    <property type="entry name" value="HTH_ARAC_FAMILY_2"/>
    <property type="match status" value="1"/>
</dbReference>
<dbReference type="InterPro" id="IPR018062">
    <property type="entry name" value="HTH_AraC-typ_CS"/>
</dbReference>
<dbReference type="SMART" id="SM00342">
    <property type="entry name" value="HTH_ARAC"/>
    <property type="match status" value="1"/>
</dbReference>
<keyword evidence="2" id="KW-0238">DNA-binding</keyword>
<dbReference type="InterPro" id="IPR009057">
    <property type="entry name" value="Homeodomain-like_sf"/>
</dbReference>
<dbReference type="GO" id="GO:0043565">
    <property type="term" value="F:sequence-specific DNA binding"/>
    <property type="evidence" value="ECO:0007669"/>
    <property type="project" value="InterPro"/>
</dbReference>
<dbReference type="SUPFAM" id="SSF46689">
    <property type="entry name" value="Homeodomain-like"/>
    <property type="match status" value="2"/>
</dbReference>
<evidence type="ECO:0000256" key="3">
    <source>
        <dbReference type="ARBA" id="ARBA00023163"/>
    </source>
</evidence>
<dbReference type="InterPro" id="IPR013656">
    <property type="entry name" value="PAS_4"/>
</dbReference>
<dbReference type="InterPro" id="IPR020449">
    <property type="entry name" value="Tscrpt_reg_AraC-type_HTH"/>
</dbReference>
<evidence type="ECO:0000256" key="1">
    <source>
        <dbReference type="ARBA" id="ARBA00023015"/>
    </source>
</evidence>